<evidence type="ECO:0000313" key="8">
    <source>
        <dbReference type="Proteomes" id="UP000030651"/>
    </source>
</evidence>
<feature type="domain" description="Carrier" evidence="6">
    <location>
        <begin position="1004"/>
        <end position="1080"/>
    </location>
</feature>
<evidence type="ECO:0000259" key="6">
    <source>
        <dbReference type="PROSITE" id="PS50075"/>
    </source>
</evidence>
<dbReference type="InterPro" id="IPR020806">
    <property type="entry name" value="PKS_PP-bd"/>
</dbReference>
<dbReference type="Pfam" id="PF00550">
    <property type="entry name" value="PP-binding"/>
    <property type="match status" value="4"/>
</dbReference>
<evidence type="ECO:0000256" key="2">
    <source>
        <dbReference type="ARBA" id="ARBA00022450"/>
    </source>
</evidence>
<dbReference type="InterPro" id="IPR009081">
    <property type="entry name" value="PP-bd_ACP"/>
</dbReference>
<dbReference type="eggNOG" id="KOG1176">
    <property type="taxonomic scope" value="Eukaryota"/>
</dbReference>
<dbReference type="OMA" id="MIEFEQT"/>
<dbReference type="InterPro" id="IPR023213">
    <property type="entry name" value="CAT-like_dom_sf"/>
</dbReference>
<dbReference type="Gene3D" id="3.30.300.30">
    <property type="match status" value="4"/>
</dbReference>
<dbReference type="InterPro" id="IPR000873">
    <property type="entry name" value="AMP-dep_synth/lig_dom"/>
</dbReference>
<dbReference type="GO" id="GO:0043041">
    <property type="term" value="P:amino acid activation for nonribosomal peptide biosynthetic process"/>
    <property type="evidence" value="ECO:0007669"/>
    <property type="project" value="TreeGrafter"/>
</dbReference>
<dbReference type="Pfam" id="PF00501">
    <property type="entry name" value="AMP-binding"/>
    <property type="match status" value="4"/>
</dbReference>
<sequence>MAPGAIFPTDDGLDICQEPVSIPQSIALSLNVKHTEIEDLYQCTPLQEALITLSTKGSSAYVKHVVLSLNPNADTERLRLAVEDAVKAIPVLRTRIAHSDHLGFRQVVLSKKVEWSEAASLEECQEKTESEKWGIGDPLVRYTLVKDAQGATRWFVWAIHHALYDGWTFPLMVEQVCQRYDGCLVKPLPSYKHFVEHIASKNQNGSEQYWQSALTNVQHSPFPALPELSYAPKADSTVEHLCPPIPRVQGISRTALLRAAWALVMKRFHDSEDTIFGTVISGRLEALKGIQSLIGPTVSTAPMRIKVNHNDTVESYLGAIETQGHELNSFGQYGLHQISKLGNDARQACGFQTLLVVQPGEETHAIASNVGEWKRLETDVGRSSYALTIQCFINQTGIRMVAIFDSVTIDSWKAQKMLEQLAFVTQQLAESPPSRSVTDVNTTMSPSDLQDIWRWNSEVPPAEETCVHDLISTVASRQPDALAICAWDGNLTYKEVDEMSTRVARHLVSKGFSVQSMVPLCLEKSKWTAVAMLGVMKAGGVSIALDTTQPEDRLKSIVEQVQPEFIISSVKNKSLAQRVGGCNVVVIGQESFATMDTMPVTIMPSVLPSYKLMVLFTSGSTGSPKGAVMTHSSFSTGIKHHGSVFGIGPGERVYDFASYSFDIAWFNVLQAFSHGACLCVPSESERKDDLENSIARFKATVLFLTPSVCRLLHPDNLPDVRCVALGGEPQKWTDFQSWPANVRKLSVYGPAECTVVSAATDAKILQRGDMYIGKGLGSANWILTNSETPTLAPVGTVGELWIEGPLVGQGYINRTNEAFVENPSWLLQGCSSHPGRRGRLYRTGDLVRYNPDGTLAFAGRKDNQVKIRGQRVELGEIEHHIRRQLNEVCHPKPFDGLVVADLIVPESSSNPTLVAFVHQKSDHVGLDEIQSEEAWSEAIHQLVDGLYERLSDVLPSYMVPNAFIPVRKVPMTNNGKTDRRQLRDMGRTSFRACTLREQDTMRITPSNNVERILLEVWAEVLNMGSSDISTDVSFLRIGGDSITAMQVVSRCRSQGILLTVGEMIREQTIQKIAKICTVATHVSSLVEEEPEGIAWALSPIQQMFLEFHPEGLNHFNQGFLLKLRNTIPSDVIQSALEVVVDRHSMLRARFQQNEHGKWTQVVSENGPTSFRFDEASVTSIGQVDEFVNAQHDSIDIVNGPVFAAGLLTDAQGVQFLSLVAHHLVIDLVSWRILWHEVESMVRKGESLAHRPTSFHSWCELQQKESRSLSLDRVLPFPFNRPNLEYWGISAAENTHGGIKNYNIHLDVDTTNLLLGKSNQAFGTEVTDILVAALDYSFQQVFADRQPPPVHLEGHGREPLGQVEVDLSETVGWFTTMYPLQLPVAAAEQDMADWVRIAKDLRRRVPGKGRPYFNHLYGTPRDGQLFSEDDVPEVTLNFTGVYQQLEKSSGLFQLQGRSGESGRSLSSLPSAKRFCLVEVLVGVANGVMSISFAVHEKMRYQLQLEAWMTNFAQKLTLAATCLSERAPYFTPSDFPLLETTYKDLDTLIGQTLPEASVSIDRVQDIYPCTSLQNGILLSISKGTASYANYFVWECHAQSNSPILAEQLRTAWISVAAHHPILSTVFVPRLNVGDFVQVLLQQQSPRVSVINSDARRPADVLKELERPVFTAGEPEHAFTICTARNGDVACRLDVTHALIDAASVQILMRDLSKAYDGMAASSNAPFSQYIRHVTNANNAESLQFWTRLLANTQRCYFPSESAIGSPIHAKSQTRVSLPLSTTSGLHPFCQSKGITRSVFMQIVWAIVLSQYTGSRDVCFGYLASSRDIPINGIENTVGPLINVLISRINLDGTAQHVVSDTFEQSAKQLTYRYTSLAEIQHELGLNGGPLFNTAMTVRESRQAKGQYDGDLSFDEIDGADPDEFDVTVVVGIDGVSTDVSLVYRDGFLSPITAQGVAGMMCDAIEYILSINIQPNDNNIQDDLCLYDAFFFHRTGFHEDLGVEFWGKEFEGSEAPQFPSLPSPTYTPRLDDAVHHNIQGLDFRNLKFAATTIVVAAWSILAARYASSDQAIFGTVVAKQTTAHQRDQMGSRPTFSPTDTLGVPMFVKMDQAWRVSEFLAHVQKKEEDTEHFGQVGREWLRRISEELRRACQYQTLLVVLPEQSEGAHSILNIRGQRSEGHKAGKTVEQAEAECSLIITCQLQEQGAELFISFDSTIIPREQMTRIIHQFQHILDQVLSLDHVQLHEISMASSADLHEIWLRNATPPEPVSACVHDLIAKTVQKQPEAPAICAWDGGLTYQQLDALSTKLAQQLLQLGIPLESPICLCFEKSVWTSVAILGVMKAGGVSVNLDMSQPRSRLQSIVDQVVPRLILSSRGNIDVARQLGPYKVLTLDKELETLANPSVELPLITSKSPLYIVFTSGSTGTPKGVVISHSNFSSAINHQQALGFRSTSRVYDFASYAFDVSWSNCLHTLAAGGCLCVPSDEDRKQNLLESMRNLEANYVDLTPTVAQFLSPLQVPQLKTLNLGGEALVPGTFDHWPEDIRIINAYGPAECTVVSTYAEVGRSKQDLGIGTVLGTVTWVVDPDTDRLAAIGTVGELWIEGPLVAQGYLNDPERTAQSFVQDPSWLLAGSAGFAGRSGRLYKTGDLVCYNVDGSLSYVGRKDTQVKINGQRVELGEIEHHIQRALSNVAPDFNGIVVTEVISPLGSHHPVLLAFIGQVYQNSRKDGHQHDKMDTGAIKSIAAGLQAQLSAVLPSHMLPTAYIPTEDMYMTATGKADRRRIRQTYSLLKLEQIIALGSATHERRQPQTSQERRLQSLWASVLGLDTNRIGLDDDFFRMGGDSIGAMKLVGQAREQGFSLTIVDIFTHPRLEQLAKLLVKKDEGHQMSIPPFSLLGAAVDRDLAVQSAASLCRIEPDQIEDIFGCTPLQEGLLAMTALHSGHYTGQFVYELPSNVDLDRFARACEQVTVDASILRTRIVDLKGAGLVQVVIKDPAPCIRTDNLEEYLEADKKEPMGLGTALTKFALATNPNGPKVHFVWTIHHALYDGWSMPLLLKAIDQTYRGDSCSLSTPFQRFIQYVASVDEQAGTNFWRQQLEGSDAPQFPLLPSKNYHPTADSRLDHEITWKEYGASEFTVSTLVRTAWAILAARHTDSDEAVFGTTLTGRQAAVEGVELIMGPTFATVPVRVSIDQTTSLHDLMLKVQNQAAQMIPFEQMGLQNIRKICNDTEWKGDFQTLLVVHPEKRDLDDASLFCQLQHPDKSNGGEKDSFATNALEIECFIKKSGVDLRITFDSAIVPRPQAKRLAQQFDHLLQQLRSDQNRQRSIESLNMVGKKDLLDIWNWNATIPASVESSVPKLLAETFHQKPSKTAICAWDGEFTYGELDSLSTQLAHCLIDEFGIGPDILVPLLFEKSKWAPVAILGTIKAGGTCVPMDPSQAEDTLKRIVEQVNPKVILSSSSNELLAKQLCAGVQVVNIHDALQRTKKRNNANTAISPDNMLYVIFTSGSTGAPKGAVVNHRNFCSAMKHQLSPLGYTSEHRVYDFSSYAFDVAWSNLLYTLYAGGCVCIPSELDRKRDLTGSIQRLGATYLDLTPSVAELLSHSQVPSVTHVVFGGEALTEAAYSHWPEHVRLINVYGPSECTINSTSTIINPNEKHQRGIGNGIGAATWIVASNGELAPIGAVGELWLEGPIVGAGYLSSPTETLAAFVENPSWLLQGDGSTRPGRTGRLYKTGDLVRYNPDGSLGFVGRKDTQVKIRGQRVELTAVEDYMYQLLRESSSGPPERRGVSKASDVALVAEVITAKDRNQPALVLFIYPGESFVKTERECFQEVGQIAAFLMKGLAESAPLYMLPSAFLPLQELPKLNSQKVNRRELRATCSSLTWDAIAARNALSKATHVRRVPKTKAEVQIQALWARILELDAVSISLDDNFLQLGGDSIKAMRLASAAREEGLLLHVADILRYPNLAEVANHAETDHGLDDKDFRPFSLLGSDSDVDNIKCNVLPLYKTTKIQDIFHCTPLQAGLFALSMQNEANYIARFIEELHPDVDTSRFINAWNRTTESSPILRTSFVQLPEGGIYQVVTEPQHCWQFGSDLDTYIEQDKVRTMGLTEPLSRTGLVQDCKSGKRFFVWTVHHALYDAWSLKLLFDMVQETYERESSSTLVPFQAFVKHVVMIDDASANEFWTRQFERLETQPFPSLPTSTYTPRIDQNLRYQVQGLSWSQNSFTASTNIRSAWSVLAAKRNAASSAVFGSLVSGRQAPVAGIDRIMAPTIATVPIHVTFDWDQTIRDLLKAVQGQAADMIAFEQTGLQRIRCISERAKMACEFQTLLVVQPARLESDGSSLFVPKDEHLVDDDDETMTNFSTYALTIQCELEEQGMRILASFDSSVLEELVVRRMLQQFEHILQQITAEKYQTTAVSDMSFESSQDLHDIMQWNETVPAPADTCIHDLITQMTRRQPEAPAVDAWDGQATYEGLDSLSNQLAQHLIDLGVGPEVTIPVCFEKSMWMPVTMLGIMKAGAAFVPVDVGQAEGRARLILESLQPKLVLTSKKYRDFARNQGYHTVAPEDVLSCGATEGMDTLGNVEVTPQSAAYIIFTSGSTGVPKGVVMEHGAACTSLLAHGAELRLSPTTRFFQFASYAFDACIMETLTNLIHGGCICIPPEESKLERLAESINEMRANTLFATPSVARILQPDQVPSLSTLAIGGEYVSLTDTQRWMHLPRLLEVYGPTECAVLSVMQLLTGNSVPAQTIGRGVGCATWVVDPENHNSLTPIGAVGELLIEGNILARGYLHDELRTAAAFVENPSFLAEAGRRGRLYKTGDLVRYNPDGTLICVGRKDNQVKMNGQRVELGEIEYHVGQLLASPSAAHGSGIELAVEIIKAGDATQPMLVAFICPGKSALLPADECAVKVREMTAGLADKLAKVIPLHMIPSVYIPLQSMPMMMTGKLDRKALRCKGSSFTRSELAAMSMQTDTPKRLPTSQMERDLAQIWARILNVNTEIGLDDNFFSLGGDSISAMQVSSAARSKGYHIPTRDFKSKNTIAKLCNSVVVQSEAARPLVPSKATHSGGHFSLSPIQRFHFETRPEGPDWADLPFYLRITNRIESGLMYDALHQLVERHPMLRARFSRSEAAGEWMQYVCESTKDSLLFKRFDETSETQKAALIAECRASIDIENGPSFVAALFEDHQEQTLFLTTHHLVIDFVSWRLIFQDLEDFLTRGEFITLPITSFEEWCRLQKDYAAKTLEPTDALNHVPYPQPADYWGTEDAKPGKESYTRKQFYLDDATSSAVLGSRSADLQARPHELMMGALSYSFSRVFQDRPLPRIFTESHGREAWEDSIDLSQTVGWFTTVFPVQIHVGPEDSVVDFVSKTRDSLRNTPRQGWSYFASKYLNENGRKAFSQDHMEINFNFLGQFQQLERESSLLESVNLPDNCKPVGMAPIDTVGTIDVVIFIERGQVHADFKYNSRVRYRDRIEAWIQMFKETLVKMAKTV</sequence>
<keyword evidence="3" id="KW-0597">Phosphoprotein</keyword>
<dbReference type="GO" id="GO:0005737">
    <property type="term" value="C:cytoplasm"/>
    <property type="evidence" value="ECO:0007669"/>
    <property type="project" value="TreeGrafter"/>
</dbReference>
<dbReference type="Gene3D" id="3.40.50.12780">
    <property type="entry name" value="N-terminal domain of ligase-like"/>
    <property type="match status" value="4"/>
</dbReference>
<dbReference type="InterPro" id="IPR036736">
    <property type="entry name" value="ACP-like_sf"/>
</dbReference>
<dbReference type="FunFam" id="3.40.50.12780:FF:000014">
    <property type="entry name" value="Nonribosomal peptide synthetase 1"/>
    <property type="match status" value="2"/>
</dbReference>
<organism evidence="7 8">
    <name type="scientific">Pestalotiopsis fici (strain W106-1 / CGMCC3.15140)</name>
    <dbReference type="NCBI Taxonomy" id="1229662"/>
    <lineage>
        <taxon>Eukaryota</taxon>
        <taxon>Fungi</taxon>
        <taxon>Dikarya</taxon>
        <taxon>Ascomycota</taxon>
        <taxon>Pezizomycotina</taxon>
        <taxon>Sordariomycetes</taxon>
        <taxon>Xylariomycetidae</taxon>
        <taxon>Amphisphaeriales</taxon>
        <taxon>Sporocadaceae</taxon>
        <taxon>Pestalotiopsis</taxon>
    </lineage>
</organism>
<gene>
    <name evidence="7" type="ORF">PFICI_11786</name>
</gene>
<protein>
    <recommendedName>
        <fullName evidence="6">Carrier domain-containing protein</fullName>
    </recommendedName>
</protein>
<dbReference type="FunFam" id="3.30.559.30:FF:000003">
    <property type="entry name" value="Nonribosomal peptide synthase SidD"/>
    <property type="match status" value="3"/>
</dbReference>
<comment type="pathway">
    <text evidence="1">Secondary metabolite biosynthesis.</text>
</comment>
<keyword evidence="4" id="KW-0436">Ligase</keyword>
<dbReference type="SUPFAM" id="SSF52777">
    <property type="entry name" value="CoA-dependent acyltransferases"/>
    <property type="match status" value="13"/>
</dbReference>
<dbReference type="SMART" id="SM00823">
    <property type="entry name" value="PKS_PP"/>
    <property type="match status" value="3"/>
</dbReference>
<feature type="domain" description="Carrier" evidence="6">
    <location>
        <begin position="2806"/>
        <end position="2882"/>
    </location>
</feature>
<evidence type="ECO:0000256" key="1">
    <source>
        <dbReference type="ARBA" id="ARBA00005179"/>
    </source>
</evidence>
<dbReference type="FunFam" id="3.40.50.980:FF:000001">
    <property type="entry name" value="Non-ribosomal peptide synthetase"/>
    <property type="match status" value="1"/>
</dbReference>
<keyword evidence="8" id="KW-1185">Reference proteome</keyword>
<dbReference type="FunFam" id="3.30.559.10:FF:000016">
    <property type="entry name" value="Nonribosomal peptide synthase Pes1"/>
    <property type="match status" value="1"/>
</dbReference>
<dbReference type="GO" id="GO:0016874">
    <property type="term" value="F:ligase activity"/>
    <property type="evidence" value="ECO:0007669"/>
    <property type="project" value="UniProtKB-KW"/>
</dbReference>
<dbReference type="CDD" id="cd19542">
    <property type="entry name" value="CT_NRPS-like"/>
    <property type="match status" value="1"/>
</dbReference>
<dbReference type="GeneID" id="19276799"/>
<dbReference type="Gene3D" id="3.30.559.10">
    <property type="entry name" value="Chloramphenicol acetyltransferase-like domain"/>
    <property type="match status" value="6"/>
</dbReference>
<dbReference type="Proteomes" id="UP000030651">
    <property type="component" value="Unassembled WGS sequence"/>
</dbReference>
<evidence type="ECO:0000256" key="4">
    <source>
        <dbReference type="ARBA" id="ARBA00022598"/>
    </source>
</evidence>
<dbReference type="PROSITE" id="PS00455">
    <property type="entry name" value="AMP_BINDING"/>
    <property type="match status" value="4"/>
</dbReference>
<evidence type="ECO:0000313" key="7">
    <source>
        <dbReference type="EMBL" id="ETS76399.1"/>
    </source>
</evidence>
<name>W3WRD3_PESFW</name>
<dbReference type="STRING" id="1229662.W3WRD3"/>
<dbReference type="eggNOG" id="KOG1178">
    <property type="taxonomic scope" value="Eukaryota"/>
</dbReference>
<keyword evidence="2" id="KW-0596">Phosphopantetheine</keyword>
<dbReference type="GO" id="GO:0031177">
    <property type="term" value="F:phosphopantetheine binding"/>
    <property type="evidence" value="ECO:0007669"/>
    <property type="project" value="InterPro"/>
</dbReference>
<feature type="domain" description="Carrier" evidence="6">
    <location>
        <begin position="3902"/>
        <end position="3978"/>
    </location>
</feature>
<dbReference type="NCBIfam" id="NF003417">
    <property type="entry name" value="PRK04813.1"/>
    <property type="match status" value="4"/>
</dbReference>
<dbReference type="InterPro" id="IPR010071">
    <property type="entry name" value="AA_adenyl_dom"/>
</dbReference>
<dbReference type="PANTHER" id="PTHR45527:SF3">
    <property type="entry name" value="SIDEROPHORE SYNTHETASE (EUROFUNG)"/>
    <property type="match status" value="1"/>
</dbReference>
<dbReference type="EMBL" id="KI912117">
    <property type="protein sequence ID" value="ETS76399.1"/>
    <property type="molecule type" value="Genomic_DNA"/>
</dbReference>
<dbReference type="PANTHER" id="PTHR45527">
    <property type="entry name" value="NONRIBOSOMAL PEPTIDE SYNTHETASE"/>
    <property type="match status" value="1"/>
</dbReference>
<evidence type="ECO:0000256" key="3">
    <source>
        <dbReference type="ARBA" id="ARBA00022553"/>
    </source>
</evidence>
<dbReference type="InterPro" id="IPR042099">
    <property type="entry name" value="ANL_N_sf"/>
</dbReference>
<dbReference type="CDD" id="cd19534">
    <property type="entry name" value="E_NRPS"/>
    <property type="match status" value="1"/>
</dbReference>
<dbReference type="InterPro" id="IPR006162">
    <property type="entry name" value="Ppantetheine_attach_site"/>
</dbReference>
<dbReference type="FunFam" id="3.30.559.30:FF:000002">
    <property type="entry name" value="Nonribosomal peptide synthase Pes1"/>
    <property type="match status" value="2"/>
</dbReference>
<comment type="similarity">
    <text evidence="5">Belongs to the NRP synthetase family.</text>
</comment>
<dbReference type="PROSITE" id="PS00012">
    <property type="entry name" value="PHOSPHOPANTETHEINE"/>
    <property type="match status" value="3"/>
</dbReference>
<dbReference type="CDD" id="cd19545">
    <property type="entry name" value="FUM14_C_NRPS-like"/>
    <property type="match status" value="3"/>
</dbReference>
<dbReference type="Pfam" id="PF00668">
    <property type="entry name" value="Condensation"/>
    <property type="match status" value="6"/>
</dbReference>
<proteinExistence type="inferred from homology"/>
<dbReference type="FunFam" id="3.30.300.30:FF:000015">
    <property type="entry name" value="Nonribosomal peptide synthase SidD"/>
    <property type="match status" value="4"/>
</dbReference>
<dbReference type="OrthoDB" id="416786at2759"/>
<dbReference type="Gene3D" id="3.30.559.30">
    <property type="entry name" value="Nonribosomal peptide synthetase, condensation domain"/>
    <property type="match status" value="7"/>
</dbReference>
<dbReference type="CDD" id="cd05918">
    <property type="entry name" value="A_NRPS_SidN3_like"/>
    <property type="match status" value="4"/>
</dbReference>
<dbReference type="InterPro" id="IPR020845">
    <property type="entry name" value="AMP-binding_CS"/>
</dbReference>
<feature type="domain" description="Carrier" evidence="6">
    <location>
        <begin position="4983"/>
        <end position="5058"/>
    </location>
</feature>
<dbReference type="RefSeq" id="XP_007838558.1">
    <property type="nucleotide sequence ID" value="XM_007840367.1"/>
</dbReference>
<dbReference type="InParanoid" id="W3WRD3"/>
<dbReference type="PROSITE" id="PS50075">
    <property type="entry name" value="CARRIER"/>
    <property type="match status" value="4"/>
</dbReference>
<dbReference type="InterPro" id="IPR001242">
    <property type="entry name" value="Condensation_dom"/>
</dbReference>
<dbReference type="FunFam" id="1.10.1200.10:FF:000005">
    <property type="entry name" value="Nonribosomal peptide synthetase 1"/>
    <property type="match status" value="4"/>
</dbReference>
<dbReference type="GO" id="GO:0044550">
    <property type="term" value="P:secondary metabolite biosynthetic process"/>
    <property type="evidence" value="ECO:0007669"/>
    <property type="project" value="TreeGrafter"/>
</dbReference>
<dbReference type="Gene3D" id="1.10.1200.10">
    <property type="entry name" value="ACP-like"/>
    <property type="match status" value="4"/>
</dbReference>
<dbReference type="HOGENOM" id="CLU_000022_60_6_1"/>
<evidence type="ECO:0000256" key="5">
    <source>
        <dbReference type="ARBA" id="ARBA00029454"/>
    </source>
</evidence>
<accession>W3WRD3</accession>
<dbReference type="SUPFAM" id="SSF56801">
    <property type="entry name" value="Acetyl-CoA synthetase-like"/>
    <property type="match status" value="4"/>
</dbReference>
<dbReference type="KEGG" id="pfy:PFICI_11786"/>
<reference evidence="8" key="1">
    <citation type="journal article" date="2015" name="BMC Genomics">
        <title>Genomic and transcriptomic analysis of the endophytic fungus Pestalotiopsis fici reveals its lifestyle and high potential for synthesis of natural products.</title>
        <authorList>
            <person name="Wang X."/>
            <person name="Zhang X."/>
            <person name="Liu L."/>
            <person name="Xiang M."/>
            <person name="Wang W."/>
            <person name="Sun X."/>
            <person name="Che Y."/>
            <person name="Guo L."/>
            <person name="Liu G."/>
            <person name="Guo L."/>
            <person name="Wang C."/>
            <person name="Yin W.B."/>
            <person name="Stadler M."/>
            <person name="Zhang X."/>
            <person name="Liu X."/>
        </authorList>
    </citation>
    <scope>NUCLEOTIDE SEQUENCE [LARGE SCALE GENOMIC DNA]</scope>
    <source>
        <strain evidence="8">W106-1 / CGMCC3.15140</strain>
    </source>
</reference>
<dbReference type="InterPro" id="IPR045851">
    <property type="entry name" value="AMP-bd_C_sf"/>
</dbReference>
<dbReference type="NCBIfam" id="TIGR01733">
    <property type="entry name" value="AA-adenyl-dom"/>
    <property type="match status" value="4"/>
</dbReference>
<dbReference type="SUPFAM" id="SSF47336">
    <property type="entry name" value="ACP-like"/>
    <property type="match status" value="4"/>
</dbReference>